<evidence type="ECO:0000256" key="3">
    <source>
        <dbReference type="ARBA" id="ARBA00023163"/>
    </source>
</evidence>
<dbReference type="Gene3D" id="4.10.240.10">
    <property type="entry name" value="Zn(2)-C6 fungal-type DNA-binding domain"/>
    <property type="match status" value="1"/>
</dbReference>
<dbReference type="OMA" id="QHMLQFT"/>
<proteinExistence type="predicted"/>
<evidence type="ECO:0000256" key="2">
    <source>
        <dbReference type="ARBA" id="ARBA00023125"/>
    </source>
</evidence>
<feature type="compositionally biased region" description="Polar residues" evidence="5">
    <location>
        <begin position="57"/>
        <end position="67"/>
    </location>
</feature>
<evidence type="ECO:0000313" key="8">
    <source>
        <dbReference type="Proteomes" id="UP000070168"/>
    </source>
</evidence>
<sequence>MNSREQSDMPPAPSYPSPNGAQMAQGVPSYYGNRQMTTDELLSAELSRDASGPGMGESNNNVHHGQSMVLGSSNAADMGRTSSEDQHQHQHMLQFPPSQQVGVDPNHDLSYGEQSARKRSKISRACDECRRKKVRCDASSETGLETCSNCRRLGVVCQFSRVPMKRGPSKGYIKELAERLHTLENQMQPGIVQPDVPYQSMNDVSLPRGYQDFASPVESTSGNRKRTYSVFEGLPSSSFAQPSFNARVSQNAFDASETAADPYNPAVANGSAPKPGNLFWNPSGNENDLPSGLEMTDLPKHEGYDLTPVTLDEGALDAYYQKIHTLLPILPHTKERTLELLRQCNREAQEIFCHALYSVTRTDMSRVAGNFEKINSFDNAQDLLIFHTRQPLIVYTTPVNIIWLQSLLLMIIDCDTRGPDNFVMKDGVPKGTLVQAANKLGYELAKSQGQLKNKRSVDPDVDSDANLTRRNWVSLVILARWYAISVADATVLGGHEIGGREDERVVGQITTGIASYSTFLSEMVTLATVDHNVCQTNSGLGRIIGANLVSSLERLAEMEDIFQIHELPENSSTRPLYESLQAQLYWTVRLLIKRHVFVYSPYEIIFCAQEVINEMHKSTMQSRLPSPFDLHSLALASMTLLEATVLPEHASECWSTLEKVEEILDRRSKRAAEGSEFDNIFATPEWDSKIRIFLEWRRIKSQESQLQEADIDAKPQQPVMGPNEQRSLQHLADLAVGAEGSVGQNAQSTPPPGLVNEQGEADQNLAPQLTQSQGGSGRVVVDFTMLTKEGYLNVFSGLIYRRTR</sequence>
<dbReference type="STRING" id="5078.A0A135LGV5"/>
<dbReference type="CDD" id="cd12148">
    <property type="entry name" value="fungal_TF_MHR"/>
    <property type="match status" value="1"/>
</dbReference>
<dbReference type="GO" id="GO:0000981">
    <property type="term" value="F:DNA-binding transcription factor activity, RNA polymerase II-specific"/>
    <property type="evidence" value="ECO:0007669"/>
    <property type="project" value="InterPro"/>
</dbReference>
<keyword evidence="3" id="KW-0804">Transcription</keyword>
<dbReference type="InterPro" id="IPR001138">
    <property type="entry name" value="Zn2Cys6_DnaBD"/>
</dbReference>
<dbReference type="RefSeq" id="XP_040646730.1">
    <property type="nucleotide sequence ID" value="XM_040789777.1"/>
</dbReference>
<dbReference type="Pfam" id="PF00172">
    <property type="entry name" value="Zn_clus"/>
    <property type="match status" value="1"/>
</dbReference>
<feature type="region of interest" description="Disordered" evidence="5">
    <location>
        <begin position="1"/>
        <end position="67"/>
    </location>
</feature>
<keyword evidence="8" id="KW-1185">Reference proteome</keyword>
<organism evidence="7 8">
    <name type="scientific">Penicillium patulum</name>
    <name type="common">Penicillium griseofulvum</name>
    <dbReference type="NCBI Taxonomy" id="5078"/>
    <lineage>
        <taxon>Eukaryota</taxon>
        <taxon>Fungi</taxon>
        <taxon>Dikarya</taxon>
        <taxon>Ascomycota</taxon>
        <taxon>Pezizomycotina</taxon>
        <taxon>Eurotiomycetes</taxon>
        <taxon>Eurotiomycetidae</taxon>
        <taxon>Eurotiales</taxon>
        <taxon>Aspergillaceae</taxon>
        <taxon>Penicillium</taxon>
    </lineage>
</organism>
<dbReference type="AlphaFoldDB" id="A0A135LGV5"/>
<evidence type="ECO:0000256" key="1">
    <source>
        <dbReference type="ARBA" id="ARBA00023015"/>
    </source>
</evidence>
<comment type="caution">
    <text evidence="7">The sequence shown here is derived from an EMBL/GenBank/DDBJ whole genome shotgun (WGS) entry which is preliminary data.</text>
</comment>
<keyword evidence="1" id="KW-0805">Transcription regulation</keyword>
<name>A0A135LGV5_PENPA</name>
<dbReference type="PANTHER" id="PTHR46910">
    <property type="entry name" value="TRANSCRIPTION FACTOR PDR1"/>
    <property type="match status" value="1"/>
</dbReference>
<reference evidence="7 8" key="1">
    <citation type="journal article" date="2016" name="BMC Genomics">
        <title>Genome sequencing and secondary metabolism of the postharvest pathogen Penicillium griseofulvum.</title>
        <authorList>
            <person name="Banani H."/>
            <person name="Marcet-Houben M."/>
            <person name="Ballester A.R."/>
            <person name="Abbruscato P."/>
            <person name="Gonzalez-Candelas L."/>
            <person name="Gabaldon T."/>
            <person name="Spadaro D."/>
        </authorList>
    </citation>
    <scope>NUCLEOTIDE SEQUENCE [LARGE SCALE GENOMIC DNA]</scope>
    <source>
        <strain evidence="7 8">PG3</strain>
    </source>
</reference>
<dbReference type="CDD" id="cd00067">
    <property type="entry name" value="GAL4"/>
    <property type="match status" value="1"/>
</dbReference>
<dbReference type="PANTHER" id="PTHR46910:SF40">
    <property type="entry name" value="ZN(II)2CYS6 TRANSCRIPTION FACTOR (EUROFUNG)"/>
    <property type="match status" value="1"/>
</dbReference>
<dbReference type="PROSITE" id="PS00463">
    <property type="entry name" value="ZN2_CY6_FUNGAL_1"/>
    <property type="match status" value="1"/>
</dbReference>
<dbReference type="GO" id="GO:0008270">
    <property type="term" value="F:zinc ion binding"/>
    <property type="evidence" value="ECO:0007669"/>
    <property type="project" value="InterPro"/>
</dbReference>
<dbReference type="GeneID" id="63705077"/>
<dbReference type="InterPro" id="IPR036864">
    <property type="entry name" value="Zn2-C6_fun-type_DNA-bd_sf"/>
</dbReference>
<gene>
    <name evidence="7" type="ORF">PGRI_020640</name>
</gene>
<evidence type="ECO:0000313" key="7">
    <source>
        <dbReference type="EMBL" id="KXG48194.1"/>
    </source>
</evidence>
<dbReference type="OrthoDB" id="5426978at2759"/>
<dbReference type="GO" id="GO:0003677">
    <property type="term" value="F:DNA binding"/>
    <property type="evidence" value="ECO:0007669"/>
    <property type="project" value="UniProtKB-KW"/>
</dbReference>
<accession>A0A135LGV5</accession>
<dbReference type="PROSITE" id="PS50048">
    <property type="entry name" value="ZN2_CY6_FUNGAL_2"/>
    <property type="match status" value="1"/>
</dbReference>
<keyword evidence="2" id="KW-0238">DNA-binding</keyword>
<dbReference type="SMART" id="SM00066">
    <property type="entry name" value="GAL4"/>
    <property type="match status" value="1"/>
</dbReference>
<evidence type="ECO:0000259" key="6">
    <source>
        <dbReference type="PROSITE" id="PS50048"/>
    </source>
</evidence>
<evidence type="ECO:0000256" key="5">
    <source>
        <dbReference type="SAM" id="MobiDB-lite"/>
    </source>
</evidence>
<keyword evidence="4" id="KW-0539">Nucleus</keyword>
<protein>
    <recommendedName>
        <fullName evidence="6">Zn(2)-C6 fungal-type domain-containing protein</fullName>
    </recommendedName>
</protein>
<dbReference type="SUPFAM" id="SSF57701">
    <property type="entry name" value="Zn2/Cys6 DNA-binding domain"/>
    <property type="match status" value="1"/>
</dbReference>
<evidence type="ECO:0000256" key="4">
    <source>
        <dbReference type="ARBA" id="ARBA00023242"/>
    </source>
</evidence>
<dbReference type="Proteomes" id="UP000070168">
    <property type="component" value="Unassembled WGS sequence"/>
</dbReference>
<dbReference type="EMBL" id="LHQR01000065">
    <property type="protein sequence ID" value="KXG48194.1"/>
    <property type="molecule type" value="Genomic_DNA"/>
</dbReference>
<dbReference type="InterPro" id="IPR050987">
    <property type="entry name" value="AtrR-like"/>
</dbReference>
<feature type="domain" description="Zn(2)-C6 fungal-type" evidence="6">
    <location>
        <begin position="125"/>
        <end position="159"/>
    </location>
</feature>